<evidence type="ECO:0000256" key="7">
    <source>
        <dbReference type="ARBA" id="ARBA00022847"/>
    </source>
</evidence>
<evidence type="ECO:0000256" key="1">
    <source>
        <dbReference type="ARBA" id="ARBA00004141"/>
    </source>
</evidence>
<keyword evidence="7 12" id="KW-0769">Symport</keyword>
<feature type="transmembrane region" description="Helical" evidence="12">
    <location>
        <begin position="66"/>
        <end position="87"/>
    </location>
</feature>
<keyword evidence="9 12" id="KW-1133">Transmembrane helix</keyword>
<dbReference type="OrthoDB" id="9805577at2"/>
<dbReference type="GO" id="GO:0015079">
    <property type="term" value="F:potassium ion transmembrane transporter activity"/>
    <property type="evidence" value="ECO:0007669"/>
    <property type="project" value="UniProtKB-UniRule"/>
</dbReference>
<comment type="catalytic activity">
    <reaction evidence="12">
        <text>K(+)(in) + H(+)(in) = K(+)(out) + H(+)(out)</text>
        <dbReference type="Rhea" id="RHEA:28490"/>
        <dbReference type="ChEBI" id="CHEBI:15378"/>
        <dbReference type="ChEBI" id="CHEBI:29103"/>
    </reaction>
</comment>
<evidence type="ECO:0000256" key="11">
    <source>
        <dbReference type="ARBA" id="ARBA00023136"/>
    </source>
</evidence>
<dbReference type="GO" id="GO:0005886">
    <property type="term" value="C:plasma membrane"/>
    <property type="evidence" value="ECO:0007669"/>
    <property type="project" value="UniProtKB-SubCell"/>
</dbReference>
<feature type="compositionally biased region" description="Polar residues" evidence="13">
    <location>
        <begin position="1"/>
        <end position="14"/>
    </location>
</feature>
<dbReference type="Pfam" id="PF22776">
    <property type="entry name" value="K_trans_C"/>
    <property type="match status" value="1"/>
</dbReference>
<keyword evidence="5 12" id="KW-0633">Potassium transport</keyword>
<sequence length="641" mass="70783">MTLDSESSAGNRQGSRNEQDTPPRLTAALCLTALGVVYGDIATSPLYAFREALHNMASDSRTPESILGILSLIFWALIILVSIKYLLIIMRADNHGEGGILALLALLRPWRGSSQHQRNVLIVLGLFGAALLYGDGMITPAISVLSAMEGLEVAAPQLTSYIIPATTVILVLLFLVQKRGTARIGRVFGPIMLVWFAVIALLGLSGIIRYPQVLIAVNPCYGVDFFIDNGWIAFRVLGGVFLALTGAEALYADMGHVGRAPIRLMWFALVLPALLFNYFGQGALLLLDPHEAQPFFRLAPPSFLYSLVGLATLATIIASQAIISGVFSLTRQAIQLGQSPRLTLVQTSSEEIGQVYVPAANWFMMIAAVWLVLHFRSSDNLAGAFGIAVSGTMVITTILAFFVMRERWHWNILTAVAVTVGFLIIDLAFFSSNLLKITDGGWFPLVIAVFIFTLMITWQQGRQLLVQRIHKETESFQDFLQRIVIDPPLRVSGTAVFLTIHQHDTPPALLYQLTHNKVLHEQVVLVTVITEEVPRVPAAERLEVMELSSGFHRIIVHYGFMQSPNVPVALRACETLGLKIDLDTTTYYLSRASLIPTDERPGMALWRDRLFAFMSRNSAWPTAFYHLPPEHVIELGIQVEL</sequence>
<evidence type="ECO:0000259" key="15">
    <source>
        <dbReference type="Pfam" id="PF22776"/>
    </source>
</evidence>
<evidence type="ECO:0000256" key="12">
    <source>
        <dbReference type="HAMAP-Rule" id="MF_01522"/>
    </source>
</evidence>
<evidence type="ECO:0000256" key="9">
    <source>
        <dbReference type="ARBA" id="ARBA00022989"/>
    </source>
</evidence>
<dbReference type="PANTHER" id="PTHR30540">
    <property type="entry name" value="OSMOTIC STRESS POTASSIUM TRANSPORTER"/>
    <property type="match status" value="1"/>
</dbReference>
<organism evidence="16 17">
    <name type="scientific">Nitrosomonas eutropha</name>
    <dbReference type="NCBI Taxonomy" id="916"/>
    <lineage>
        <taxon>Bacteria</taxon>
        <taxon>Pseudomonadati</taxon>
        <taxon>Pseudomonadota</taxon>
        <taxon>Betaproteobacteria</taxon>
        <taxon>Nitrosomonadales</taxon>
        <taxon>Nitrosomonadaceae</taxon>
        <taxon>Nitrosomonas</taxon>
    </lineage>
</organism>
<dbReference type="InterPro" id="IPR003855">
    <property type="entry name" value="K+_transporter"/>
</dbReference>
<keyword evidence="11 12" id="KW-0472">Membrane</keyword>
<keyword evidence="3 12" id="KW-0813">Transport</keyword>
<reference evidence="16 17" key="1">
    <citation type="submission" date="2016-10" db="EMBL/GenBank/DDBJ databases">
        <authorList>
            <person name="de Groot N.N."/>
        </authorList>
    </citation>
    <scope>NUCLEOTIDE SEQUENCE [LARGE SCALE GENOMIC DNA]</scope>
    <source>
        <strain evidence="16 17">Nm24</strain>
    </source>
</reference>
<feature type="transmembrane region" description="Helical" evidence="12">
    <location>
        <begin position="442"/>
        <end position="458"/>
    </location>
</feature>
<feature type="transmembrane region" description="Helical" evidence="12">
    <location>
        <begin position="230"/>
        <end position="252"/>
    </location>
</feature>
<evidence type="ECO:0000313" key="16">
    <source>
        <dbReference type="EMBL" id="SFU65831.1"/>
    </source>
</evidence>
<proteinExistence type="inferred from homology"/>
<comment type="subcellular location">
    <subcellularLocation>
        <location evidence="12">Cell membrane</location>
        <topology evidence="12">Multi-pass membrane protein</topology>
    </subcellularLocation>
    <subcellularLocation>
        <location evidence="1">Membrane</location>
        <topology evidence="1">Multi-pass membrane protein</topology>
    </subcellularLocation>
</comment>
<keyword evidence="4 12" id="KW-1003">Cell membrane</keyword>
<feature type="transmembrane region" description="Helical" evidence="12">
    <location>
        <begin position="307"/>
        <end position="334"/>
    </location>
</feature>
<evidence type="ECO:0000313" key="17">
    <source>
        <dbReference type="Proteomes" id="UP000183926"/>
    </source>
</evidence>
<dbReference type="GO" id="GO:0015293">
    <property type="term" value="F:symporter activity"/>
    <property type="evidence" value="ECO:0007669"/>
    <property type="project" value="UniProtKB-UniRule"/>
</dbReference>
<protein>
    <recommendedName>
        <fullName evidence="12">Probable potassium transport system protein Kup</fullName>
    </recommendedName>
</protein>
<feature type="transmembrane region" description="Helical" evidence="12">
    <location>
        <begin position="355"/>
        <end position="375"/>
    </location>
</feature>
<dbReference type="RefSeq" id="WP_074928638.1">
    <property type="nucleotide sequence ID" value="NZ_FPBL01000006.1"/>
</dbReference>
<evidence type="ECO:0000256" key="5">
    <source>
        <dbReference type="ARBA" id="ARBA00022538"/>
    </source>
</evidence>
<comment type="similarity">
    <text evidence="2 12">Belongs to the HAK/KUP transporter (TC 2.A.72) family.</text>
</comment>
<evidence type="ECO:0000256" key="2">
    <source>
        <dbReference type="ARBA" id="ARBA00007019"/>
    </source>
</evidence>
<feature type="transmembrane region" description="Helical" evidence="12">
    <location>
        <begin position="158"/>
        <end position="176"/>
    </location>
</feature>
<feature type="transmembrane region" description="Helical" evidence="12">
    <location>
        <begin position="264"/>
        <end position="287"/>
    </location>
</feature>
<comment type="function">
    <text evidence="12">Transport of potassium into the cell. Likely operates as a K(+):H(+) symporter.</text>
</comment>
<evidence type="ECO:0000256" key="4">
    <source>
        <dbReference type="ARBA" id="ARBA00022475"/>
    </source>
</evidence>
<accession>A0A1I7HYY4</accession>
<feature type="transmembrane region" description="Helical" evidence="12">
    <location>
        <begin position="120"/>
        <end position="138"/>
    </location>
</feature>
<feature type="region of interest" description="Disordered" evidence="13">
    <location>
        <begin position="1"/>
        <end position="21"/>
    </location>
</feature>
<dbReference type="PANTHER" id="PTHR30540:SF79">
    <property type="entry name" value="LOW AFFINITY POTASSIUM TRANSPORT SYSTEM PROTEIN KUP"/>
    <property type="match status" value="1"/>
</dbReference>
<evidence type="ECO:0000256" key="8">
    <source>
        <dbReference type="ARBA" id="ARBA00022958"/>
    </source>
</evidence>
<feature type="transmembrane region" description="Helical" evidence="12">
    <location>
        <begin position="410"/>
        <end position="430"/>
    </location>
</feature>
<evidence type="ECO:0000259" key="14">
    <source>
        <dbReference type="Pfam" id="PF02705"/>
    </source>
</evidence>
<dbReference type="AlphaFoldDB" id="A0A1I7HYY4"/>
<keyword evidence="6 12" id="KW-0812">Transmembrane</keyword>
<dbReference type="InterPro" id="IPR023051">
    <property type="entry name" value="Kup"/>
</dbReference>
<keyword evidence="8 12" id="KW-0630">Potassium</keyword>
<dbReference type="InterPro" id="IPR053952">
    <property type="entry name" value="K_trans_C"/>
</dbReference>
<feature type="transmembrane region" description="Helical" evidence="12">
    <location>
        <begin position="188"/>
        <end position="210"/>
    </location>
</feature>
<dbReference type="Pfam" id="PF02705">
    <property type="entry name" value="K_trans"/>
    <property type="match status" value="1"/>
</dbReference>
<dbReference type="HAMAP" id="MF_01522">
    <property type="entry name" value="Kup"/>
    <property type="match status" value="1"/>
</dbReference>
<evidence type="ECO:0000256" key="6">
    <source>
        <dbReference type="ARBA" id="ARBA00022692"/>
    </source>
</evidence>
<dbReference type="EMBL" id="FPBL01000006">
    <property type="protein sequence ID" value="SFU65831.1"/>
    <property type="molecule type" value="Genomic_DNA"/>
</dbReference>
<evidence type="ECO:0000256" key="3">
    <source>
        <dbReference type="ARBA" id="ARBA00022448"/>
    </source>
</evidence>
<feature type="domain" description="K+ potassium transporter C-terminal" evidence="15">
    <location>
        <begin position="492"/>
        <end position="641"/>
    </location>
</feature>
<dbReference type="InterPro" id="IPR053951">
    <property type="entry name" value="K_trans_N"/>
</dbReference>
<feature type="transmembrane region" description="Helical" evidence="12">
    <location>
        <begin position="381"/>
        <end position="403"/>
    </location>
</feature>
<name>A0A1I7HYY4_9PROT</name>
<evidence type="ECO:0000256" key="10">
    <source>
        <dbReference type="ARBA" id="ARBA00023065"/>
    </source>
</evidence>
<feature type="domain" description="K+ potassium transporter integral membrane" evidence="14">
    <location>
        <begin position="30"/>
        <end position="481"/>
    </location>
</feature>
<evidence type="ECO:0000256" key="13">
    <source>
        <dbReference type="SAM" id="MobiDB-lite"/>
    </source>
</evidence>
<dbReference type="Proteomes" id="UP000183926">
    <property type="component" value="Unassembled WGS sequence"/>
</dbReference>
<keyword evidence="10 12" id="KW-0406">Ion transport</keyword>
<gene>
    <name evidence="12" type="primary">kup</name>
    <name evidence="16" type="ORF">SAMN05216339_106100</name>
</gene>